<dbReference type="AlphaFoldDB" id="A0A439DJT7"/>
<sequence length="388" mass="43165">MASIASIPAMKARTLTVMSTRSQDQELVCEVASKHGLHDGKTLLSPPLALRDQGRIVPSFGWHPWFSYQLYDDTVSNPTYDGTPAGKIAHYDRVLAPTPSSKDASFSDGLCDPQPLSEFLDETRRRLEKYPLALVGEIGVDKAFRLPVAWTSAEETSREEGHTPGGREGRRLSPYRVQITHQAAILRAQLELAGRMGRPVSVHGVQAHGVLYDTIAGCWKGYEKEVLSRRQKRQIATGAEDFSDDTDEDSEHDATPNRKGRPQKLAGDSNKGTKPKLFPPRICLHSYSGHVDQLKMYIHPSVPTKVYFSFSMAVNWGTGGGEKTEEAIRAIPDDRLLVESDLHIAGEQMDNSLEEVCRKICQIKGWDLRGGVEILGRNWREFVLSDSK</sequence>
<evidence type="ECO:0000313" key="3">
    <source>
        <dbReference type="Proteomes" id="UP000286045"/>
    </source>
</evidence>
<feature type="region of interest" description="Disordered" evidence="1">
    <location>
        <begin position="235"/>
        <end position="277"/>
    </location>
</feature>
<feature type="compositionally biased region" description="Acidic residues" evidence="1">
    <location>
        <begin position="241"/>
        <end position="251"/>
    </location>
</feature>
<dbReference type="Pfam" id="PF01026">
    <property type="entry name" value="TatD_DNase"/>
    <property type="match status" value="1"/>
</dbReference>
<comment type="caution">
    <text evidence="2">The sequence shown here is derived from an EMBL/GenBank/DDBJ whole genome shotgun (WGS) entry which is preliminary data.</text>
</comment>
<evidence type="ECO:0000313" key="2">
    <source>
        <dbReference type="EMBL" id="RWA14675.1"/>
    </source>
</evidence>
<dbReference type="InterPro" id="IPR053044">
    <property type="entry name" value="Metallo-hydrolase/TatD-type"/>
</dbReference>
<dbReference type="EMBL" id="RYZI01000005">
    <property type="protein sequence ID" value="RWA14675.1"/>
    <property type="molecule type" value="Genomic_DNA"/>
</dbReference>
<protein>
    <recommendedName>
        <fullName evidence="4">Cut9 interacting protein Scn1</fullName>
    </recommendedName>
</protein>
<evidence type="ECO:0000256" key="1">
    <source>
        <dbReference type="SAM" id="MobiDB-lite"/>
    </source>
</evidence>
<name>A0A439DJT7_9PEZI</name>
<reference evidence="2 3" key="1">
    <citation type="submission" date="2018-12" db="EMBL/GenBank/DDBJ databases">
        <title>Draft genome sequence of Xylaria grammica IHI A82.</title>
        <authorList>
            <person name="Buettner E."/>
            <person name="Kellner H."/>
        </authorList>
    </citation>
    <scope>NUCLEOTIDE SEQUENCE [LARGE SCALE GENOMIC DNA]</scope>
    <source>
        <strain evidence="2 3">IHI A82</strain>
    </source>
</reference>
<dbReference type="GO" id="GO:0016788">
    <property type="term" value="F:hydrolase activity, acting on ester bonds"/>
    <property type="evidence" value="ECO:0007669"/>
    <property type="project" value="InterPro"/>
</dbReference>
<proteinExistence type="predicted"/>
<dbReference type="InterPro" id="IPR001130">
    <property type="entry name" value="TatD-like"/>
</dbReference>
<gene>
    <name evidence="2" type="ORF">EKO27_g464</name>
</gene>
<keyword evidence="3" id="KW-1185">Reference proteome</keyword>
<evidence type="ECO:0008006" key="4">
    <source>
        <dbReference type="Google" id="ProtNLM"/>
    </source>
</evidence>
<feature type="compositionally biased region" description="Basic and acidic residues" evidence="1">
    <location>
        <begin position="155"/>
        <end position="171"/>
    </location>
</feature>
<organism evidence="2 3">
    <name type="scientific">Xylaria grammica</name>
    <dbReference type="NCBI Taxonomy" id="363999"/>
    <lineage>
        <taxon>Eukaryota</taxon>
        <taxon>Fungi</taxon>
        <taxon>Dikarya</taxon>
        <taxon>Ascomycota</taxon>
        <taxon>Pezizomycotina</taxon>
        <taxon>Sordariomycetes</taxon>
        <taxon>Xylariomycetidae</taxon>
        <taxon>Xylariales</taxon>
        <taxon>Xylariaceae</taxon>
        <taxon>Xylaria</taxon>
    </lineage>
</organism>
<dbReference type="SUPFAM" id="SSF51556">
    <property type="entry name" value="Metallo-dependent hydrolases"/>
    <property type="match status" value="1"/>
</dbReference>
<dbReference type="InterPro" id="IPR032466">
    <property type="entry name" value="Metal_Hydrolase"/>
</dbReference>
<feature type="region of interest" description="Disordered" evidence="1">
    <location>
        <begin position="152"/>
        <end position="174"/>
    </location>
</feature>
<dbReference type="PANTHER" id="PTHR47345:SF1">
    <property type="entry name" value="CUT9-INTERACTING PROTEIN SCN1"/>
    <property type="match status" value="1"/>
</dbReference>
<dbReference type="PANTHER" id="PTHR47345">
    <property type="entry name" value="CUT9-INTERACTING PROTEIN SCN1"/>
    <property type="match status" value="1"/>
</dbReference>
<accession>A0A439DJT7</accession>
<dbReference type="Gene3D" id="3.20.20.140">
    <property type="entry name" value="Metal-dependent hydrolases"/>
    <property type="match status" value="1"/>
</dbReference>
<dbReference type="Proteomes" id="UP000286045">
    <property type="component" value="Unassembled WGS sequence"/>
</dbReference>